<name>A0A7C1GLM5_9CREN</name>
<comment type="caution">
    <text evidence="1">The sequence shown here is derived from an EMBL/GenBank/DDBJ whole genome shotgun (WGS) entry which is preliminary data.</text>
</comment>
<gene>
    <name evidence="1" type="primary">cmr1</name>
    <name evidence="1" type="ORF">ENN26_08090</name>
</gene>
<accession>A0A7C1GLM5</accession>
<proteinExistence type="predicted"/>
<organism evidence="1">
    <name type="scientific">Thermofilum adornatum</name>
    <dbReference type="NCBI Taxonomy" id="1365176"/>
    <lineage>
        <taxon>Archaea</taxon>
        <taxon>Thermoproteota</taxon>
        <taxon>Thermoprotei</taxon>
        <taxon>Thermofilales</taxon>
        <taxon>Thermofilaceae</taxon>
        <taxon>Thermofilum</taxon>
    </lineage>
</organism>
<dbReference type="AlphaFoldDB" id="A0A7C1GLM5"/>
<sequence>MVTLSTIQNKILEKENLVISVKARLLYPHIGGYTARPYDHDTGTLEPPRPTEIKALWRWWARSLLSGAYGGTQNYNFLDDKVGVFLGRAGGSSKSSLFSLTISATNYDAVKQHFSTYYNELKRKYNQLKRDLTNLIQDFSNIYLPRGTSNIWVQKVEITSFNSINLILKGNYRALNQVLREKGINLKAKLQSRRNKHPSNPPILNITPDKINELKKVNNFIKEKNPKKDYSRLILALEEHFNHSKISRHFLVSQVSKKTSSDEQIIGEVAVIDKYNDLQINIDLFATFPLRYQKISDDGKRYLNHLRMLRFAIWSYIASLVFGSIGYGSRRGLGSIIVQEIKENPDLLKYYPELETDLAKLKEIIATLNNDDYENIKKKLDELVKQAYEVAKGFKENFEEDSSHIANTSSFPEVPSVIPNSPFFKMKVYQCRDPLTALRCISKGTLKNEWLNVVGSSVSQPVYRSQLHTWILGLPRSSKGKGYYLVAGSRKDPGRRVSSIQFKLWQNKNKTFVIVYGFLSKDWKIDMLHHFARSKTQVSREDVVCANGQRFTPQNNNELLSKAFEAAWSFISEILNKYCSGGKNG</sequence>
<dbReference type="NCBIfam" id="TIGR01894">
    <property type="entry name" value="cas_TM1795_cmr1"/>
    <property type="match status" value="1"/>
</dbReference>
<protein>
    <submittedName>
        <fullName evidence="1">Type III-B CRISPR module RAMP protein Cmr1</fullName>
    </submittedName>
</protein>
<reference evidence="1" key="1">
    <citation type="journal article" date="2020" name="mSystems">
        <title>Genome- and Community-Level Interaction Insights into Carbon Utilization and Element Cycling Functions of Hydrothermarchaeota in Hydrothermal Sediment.</title>
        <authorList>
            <person name="Zhou Z."/>
            <person name="Liu Y."/>
            <person name="Xu W."/>
            <person name="Pan J."/>
            <person name="Luo Z.H."/>
            <person name="Li M."/>
        </authorList>
    </citation>
    <scope>NUCLEOTIDE SEQUENCE [LARGE SCALE GENOMIC DNA]</scope>
    <source>
        <strain evidence="1">SpSt-116</strain>
    </source>
</reference>
<dbReference type="EMBL" id="DSAY01000145">
    <property type="protein sequence ID" value="HDP15710.1"/>
    <property type="molecule type" value="Genomic_DNA"/>
</dbReference>
<dbReference type="InterPro" id="IPR007522">
    <property type="entry name" value="CRISPR-assoc_prot_TM1795"/>
</dbReference>
<evidence type="ECO:0000313" key="1">
    <source>
        <dbReference type="EMBL" id="HDP15710.1"/>
    </source>
</evidence>